<dbReference type="Pfam" id="PF13843">
    <property type="entry name" value="DDE_Tnp_1_7"/>
    <property type="match status" value="1"/>
</dbReference>
<protein>
    <recommendedName>
        <fullName evidence="5">PiggyBac transposable element-derived protein 4</fullName>
    </recommendedName>
</protein>
<dbReference type="PANTHER" id="PTHR46599">
    <property type="entry name" value="PIGGYBAC TRANSPOSABLE ELEMENT-DERIVED PROTEIN 4"/>
    <property type="match status" value="1"/>
</dbReference>
<evidence type="ECO:0000313" key="4">
    <source>
        <dbReference type="Proteomes" id="UP001160148"/>
    </source>
</evidence>
<reference evidence="3 4" key="1">
    <citation type="submission" date="2023-01" db="EMBL/GenBank/DDBJ databases">
        <authorList>
            <person name="Whitehead M."/>
        </authorList>
    </citation>
    <scope>NUCLEOTIDE SEQUENCE [LARGE SCALE GENOMIC DNA]</scope>
</reference>
<gene>
    <name evidence="3" type="ORF">MEUPH1_LOCUS1120</name>
</gene>
<proteinExistence type="predicted"/>
<dbReference type="AlphaFoldDB" id="A0AAV0VIE9"/>
<name>A0AAV0VIE9_9HEMI</name>
<keyword evidence="4" id="KW-1185">Reference proteome</keyword>
<evidence type="ECO:0008006" key="5">
    <source>
        <dbReference type="Google" id="ProtNLM"/>
    </source>
</evidence>
<dbReference type="Pfam" id="PF13842">
    <property type="entry name" value="zf-Tnp_2"/>
    <property type="match status" value="1"/>
</dbReference>
<dbReference type="Proteomes" id="UP001160148">
    <property type="component" value="Unassembled WGS sequence"/>
</dbReference>
<accession>A0AAV0VIE9</accession>
<dbReference type="PANTHER" id="PTHR46599:SF3">
    <property type="entry name" value="PIGGYBAC TRANSPOSABLE ELEMENT-DERIVED PROTEIN 4"/>
    <property type="match status" value="1"/>
</dbReference>
<evidence type="ECO:0000259" key="1">
    <source>
        <dbReference type="Pfam" id="PF13842"/>
    </source>
</evidence>
<feature type="domain" description="PiggyBac transposable element-derived protein" evidence="2">
    <location>
        <begin position="1"/>
        <end position="166"/>
    </location>
</feature>
<dbReference type="EMBL" id="CARXXK010000001">
    <property type="protein sequence ID" value="CAI6343923.1"/>
    <property type="molecule type" value="Genomic_DNA"/>
</dbReference>
<evidence type="ECO:0000259" key="2">
    <source>
        <dbReference type="Pfam" id="PF13843"/>
    </source>
</evidence>
<sequence length="316" mass="37119">MDEVYYPGKNLSIDESMILWRGRLIFRQYNIQGKRHKFGIKLYMLAEPNGLNLKIMIYTGQKLSQLEQPHSNSHTENVVINLMEGKLFKGHSLYMDNYYNSVNLAQTLISKNTYCTGTLRSNRKKNPSDIVKKKLKKGENISKYSYNGICVFKWKDKRDVLGISTEWTADMIVKTNLLLSYYPCERKTLRWYKKVGIHILQQLLLNSYLLYCQNERKIPFYNFRLNIIRSLLKKNDKTGELGEKQYEIMTKLPTTVPFVHTLQLLPKSEKTTKVQRKRCSYCKEIGKRKDTSYYCSLCPHNPPLCLGSCFENYHAK</sequence>
<evidence type="ECO:0000313" key="3">
    <source>
        <dbReference type="EMBL" id="CAI6343923.1"/>
    </source>
</evidence>
<dbReference type="InterPro" id="IPR032718">
    <property type="entry name" value="PGBD4_Znf_C"/>
</dbReference>
<comment type="caution">
    <text evidence="3">The sequence shown here is derived from an EMBL/GenBank/DDBJ whole genome shotgun (WGS) entry which is preliminary data.</text>
</comment>
<organism evidence="3 4">
    <name type="scientific">Macrosiphum euphorbiae</name>
    <name type="common">potato aphid</name>
    <dbReference type="NCBI Taxonomy" id="13131"/>
    <lineage>
        <taxon>Eukaryota</taxon>
        <taxon>Metazoa</taxon>
        <taxon>Ecdysozoa</taxon>
        <taxon>Arthropoda</taxon>
        <taxon>Hexapoda</taxon>
        <taxon>Insecta</taxon>
        <taxon>Pterygota</taxon>
        <taxon>Neoptera</taxon>
        <taxon>Paraneoptera</taxon>
        <taxon>Hemiptera</taxon>
        <taxon>Sternorrhyncha</taxon>
        <taxon>Aphidomorpha</taxon>
        <taxon>Aphidoidea</taxon>
        <taxon>Aphididae</taxon>
        <taxon>Macrosiphini</taxon>
        <taxon>Macrosiphum</taxon>
    </lineage>
</organism>
<feature type="domain" description="PiggyBac transposable element-derived protein 4 C-terminal zinc-finger" evidence="1">
    <location>
        <begin position="269"/>
        <end position="314"/>
    </location>
</feature>
<dbReference type="InterPro" id="IPR029526">
    <property type="entry name" value="PGBD"/>
</dbReference>